<evidence type="ECO:0000313" key="1">
    <source>
        <dbReference type="EMBL" id="DAF50819.1"/>
    </source>
</evidence>
<proteinExistence type="predicted"/>
<accession>A0A8S5SJ16</accession>
<protein>
    <submittedName>
        <fullName evidence="1">Major capsid protein</fullName>
    </submittedName>
</protein>
<organism evidence="1">
    <name type="scientific">Siphoviridae sp. ctDhw1</name>
    <dbReference type="NCBI Taxonomy" id="2827813"/>
    <lineage>
        <taxon>Viruses</taxon>
        <taxon>Duplodnaviria</taxon>
        <taxon>Heunggongvirae</taxon>
        <taxon>Uroviricota</taxon>
        <taxon>Caudoviricetes</taxon>
    </lineage>
</organism>
<dbReference type="EMBL" id="BK032602">
    <property type="protein sequence ID" value="DAF50819.1"/>
    <property type="molecule type" value="Genomic_DNA"/>
</dbReference>
<sequence length="369" mass="40720">MDKIFELNTVNNVKDSVVTSKVKATSPIVEVFSALSQGNRPTVDGKVVDKAVAYIKELAGRAIDGDHQAVSELNAIQRFTIEPKLIEAIKIFNFMGTYRSLPYDTVPMMKTYKYESIDSRFQASSGDVPFATHSFREYPIATQTISAGYAVDYRELQSGNFDGTVAEGMAQVQTDMQNKAVYYVIAKLYEALKNAKGVKHFAESSGITQTAVDDMLKVMRRYGKTNICGDYAVVSQLNDFAGHKTFGASTIPFGADAVADEIRKTGLLSFYNGSNIVELPNALDFTRLNEDKTSYELYMPQGLLFFIPQGNIAPLQIFRRGGLTTMTGDDIVTRQHLTRFDMEIGAGVAEGMEDQIGLLSDTNFEVPTL</sequence>
<reference evidence="1" key="1">
    <citation type="journal article" date="2021" name="Proc. Natl. Acad. Sci. U.S.A.">
        <title>A Catalog of Tens of Thousands of Viruses from Human Metagenomes Reveals Hidden Associations with Chronic Diseases.</title>
        <authorList>
            <person name="Tisza M.J."/>
            <person name="Buck C.B."/>
        </authorList>
    </citation>
    <scope>NUCLEOTIDE SEQUENCE</scope>
    <source>
        <strain evidence="1">CtDhw1</strain>
    </source>
</reference>
<name>A0A8S5SJ16_9CAUD</name>